<sequence length="366" mass="40898">MISSKEKITTSQAITFLMVCIIGSGTLTLPRVLVDEVGGDGLLVLIISTAIMLSLGYCVYKVISYFPNKSFIQIASILLTKPVAYVLSFMYIITYIIFGSVIFRILAEVTKMYMLRNTPTEVIIITMLIVSLYAIRAGIEPVARLSQIFIPLTIIPIVLVILPELRNADFSNLLPFFQSSPLSLATSVRNVVFSFAGFEIMLLIGVFLSRPSRGFEIQYKTIIPVGLFYIFIFISSVALFGQVEVTHMLWPTLTLVKLIDIPGAFLQNLDAVVMASWVILIFMSIVLTMYSATIMMTDLLNSKEHSYLVMPLAPIIYFLALYPSNLAQLYDMFSHIAVIVLETTIIIITPIILYLSLLIKKRVGKI</sequence>
<keyword evidence="7 8" id="KW-0472">Membrane</keyword>
<evidence type="ECO:0000256" key="1">
    <source>
        <dbReference type="ARBA" id="ARBA00004141"/>
    </source>
</evidence>
<reference evidence="10 12" key="2">
    <citation type="submission" date="2016-11" db="EMBL/GenBank/DDBJ databases">
        <authorList>
            <person name="Varghese N."/>
            <person name="Submissions S."/>
        </authorList>
    </citation>
    <scope>NUCLEOTIDE SEQUENCE [LARGE SCALE GENOMIC DNA]</scope>
    <source>
        <strain evidence="10 12">DSM 7308</strain>
    </source>
</reference>
<evidence type="ECO:0000313" key="10">
    <source>
        <dbReference type="EMBL" id="SHL21899.1"/>
    </source>
</evidence>
<dbReference type="Gene3D" id="1.20.1740.10">
    <property type="entry name" value="Amino acid/polyamine transporter I"/>
    <property type="match status" value="1"/>
</dbReference>
<protein>
    <submittedName>
        <fullName evidence="9">Spore germination protein</fullName>
    </submittedName>
</protein>
<comment type="caution">
    <text evidence="9">The sequence shown here is derived from an EMBL/GenBank/DDBJ whole genome shotgun (WGS) entry which is preliminary data.</text>
</comment>
<dbReference type="PANTHER" id="PTHR34975">
    <property type="entry name" value="SPORE GERMINATION PROTEIN A2"/>
    <property type="match status" value="1"/>
</dbReference>
<dbReference type="EMBL" id="FRBG01000016">
    <property type="protein sequence ID" value="SHL21899.1"/>
    <property type="molecule type" value="Genomic_DNA"/>
</dbReference>
<keyword evidence="4" id="KW-0309">Germination</keyword>
<evidence type="ECO:0000256" key="4">
    <source>
        <dbReference type="ARBA" id="ARBA00022544"/>
    </source>
</evidence>
<evidence type="ECO:0000256" key="8">
    <source>
        <dbReference type="SAM" id="Phobius"/>
    </source>
</evidence>
<comment type="similarity">
    <text evidence="2">Belongs to the amino acid-polyamine-organocation (APC) superfamily. Spore germination protein (SGP) (TC 2.A.3.9) family.</text>
</comment>
<dbReference type="STRING" id="1121328.JWYL7_1913"/>
<dbReference type="PATRIC" id="fig|1121328.3.peg.1926"/>
<dbReference type="PANTHER" id="PTHR34975:SF2">
    <property type="entry name" value="SPORE GERMINATION PROTEIN A2"/>
    <property type="match status" value="1"/>
</dbReference>
<dbReference type="OrthoDB" id="2716906at2"/>
<evidence type="ECO:0000256" key="7">
    <source>
        <dbReference type="ARBA" id="ARBA00023136"/>
    </source>
</evidence>
<evidence type="ECO:0000256" key="3">
    <source>
        <dbReference type="ARBA" id="ARBA00022448"/>
    </source>
</evidence>
<reference evidence="9 11" key="1">
    <citation type="submission" date="2016-02" db="EMBL/GenBank/DDBJ databases">
        <title>Draft genome sequence for Clostridium paradoxum JW-YL-7.</title>
        <authorList>
            <person name="Utturkar S.M."/>
            <person name="Lancaster A."/>
            <person name="Poole F.L."/>
            <person name="Adams M.W."/>
            <person name="Brown S.D."/>
        </authorList>
    </citation>
    <scope>NUCLEOTIDE SEQUENCE [LARGE SCALE GENOMIC DNA]</scope>
    <source>
        <strain evidence="9 11">JW-YL-7</strain>
    </source>
</reference>
<feature type="transmembrane region" description="Helical" evidence="8">
    <location>
        <begin position="42"/>
        <end position="63"/>
    </location>
</feature>
<dbReference type="RefSeq" id="WP_066072571.1">
    <property type="nucleotide sequence ID" value="NZ_FRBG01000016.1"/>
</dbReference>
<feature type="transmembrane region" description="Helical" evidence="8">
    <location>
        <begin position="182"/>
        <end position="209"/>
    </location>
</feature>
<feature type="transmembrane region" description="Helical" evidence="8">
    <location>
        <begin position="274"/>
        <end position="295"/>
    </location>
</feature>
<feature type="transmembrane region" description="Helical" evidence="8">
    <location>
        <begin position="142"/>
        <end position="162"/>
    </location>
</feature>
<feature type="transmembrane region" description="Helical" evidence="8">
    <location>
        <begin position="12"/>
        <end position="30"/>
    </location>
</feature>
<proteinExistence type="inferred from homology"/>
<gene>
    <name evidence="9" type="ORF">JWYL7_1913</name>
    <name evidence="10" type="ORF">SAMN05661008_01700</name>
</gene>
<keyword evidence="12" id="KW-1185">Reference proteome</keyword>
<feature type="transmembrane region" description="Helical" evidence="8">
    <location>
        <begin position="336"/>
        <end position="359"/>
    </location>
</feature>
<keyword evidence="5 8" id="KW-0812">Transmembrane</keyword>
<evidence type="ECO:0000313" key="9">
    <source>
        <dbReference type="EMBL" id="KXZ38891.1"/>
    </source>
</evidence>
<dbReference type="AlphaFoldDB" id="A0A150FML5"/>
<dbReference type="Pfam" id="PF03845">
    <property type="entry name" value="Spore_permease"/>
    <property type="match status" value="1"/>
</dbReference>
<dbReference type="InterPro" id="IPR004761">
    <property type="entry name" value="Spore_GerAB"/>
</dbReference>
<evidence type="ECO:0000313" key="11">
    <source>
        <dbReference type="Proteomes" id="UP000092605"/>
    </source>
</evidence>
<name>A0A150FML5_CLOPD</name>
<feature type="transmembrane region" description="Helical" evidence="8">
    <location>
        <begin position="83"/>
        <end position="106"/>
    </location>
</feature>
<evidence type="ECO:0000256" key="5">
    <source>
        <dbReference type="ARBA" id="ARBA00022692"/>
    </source>
</evidence>
<evidence type="ECO:0000256" key="2">
    <source>
        <dbReference type="ARBA" id="ARBA00007998"/>
    </source>
</evidence>
<organism evidence="9 11">
    <name type="scientific">Alkalithermobacter thermoalcaliphilus JW-YL-7 = DSM 7308</name>
    <dbReference type="NCBI Taxonomy" id="1121328"/>
    <lineage>
        <taxon>Bacteria</taxon>
        <taxon>Bacillati</taxon>
        <taxon>Bacillota</taxon>
        <taxon>Clostridia</taxon>
        <taxon>Peptostreptococcales</taxon>
        <taxon>Tepidibacteraceae</taxon>
        <taxon>Alkalithermobacter</taxon>
    </lineage>
</organism>
<dbReference type="EMBL" id="LSFY01000003">
    <property type="protein sequence ID" value="KXZ38891.1"/>
    <property type="molecule type" value="Genomic_DNA"/>
</dbReference>
<dbReference type="Proteomes" id="UP000092605">
    <property type="component" value="Unassembled WGS sequence"/>
</dbReference>
<comment type="subcellular location">
    <subcellularLocation>
        <location evidence="1">Membrane</location>
        <topology evidence="1">Multi-pass membrane protein</topology>
    </subcellularLocation>
</comment>
<feature type="transmembrane region" description="Helical" evidence="8">
    <location>
        <begin position="307"/>
        <end position="324"/>
    </location>
</feature>
<accession>A0A150FML5</accession>
<evidence type="ECO:0000256" key="6">
    <source>
        <dbReference type="ARBA" id="ARBA00022989"/>
    </source>
</evidence>
<feature type="transmembrane region" description="Helical" evidence="8">
    <location>
        <begin position="221"/>
        <end position="241"/>
    </location>
</feature>
<keyword evidence="3" id="KW-0813">Transport</keyword>
<dbReference type="Proteomes" id="UP000323392">
    <property type="component" value="Unassembled WGS sequence"/>
</dbReference>
<feature type="transmembrane region" description="Helical" evidence="8">
    <location>
        <begin position="118"/>
        <end position="135"/>
    </location>
</feature>
<evidence type="ECO:0000313" key="12">
    <source>
        <dbReference type="Proteomes" id="UP000323392"/>
    </source>
</evidence>
<dbReference type="GO" id="GO:0016020">
    <property type="term" value="C:membrane"/>
    <property type="evidence" value="ECO:0007669"/>
    <property type="project" value="UniProtKB-SubCell"/>
</dbReference>
<dbReference type="GO" id="GO:0009847">
    <property type="term" value="P:spore germination"/>
    <property type="evidence" value="ECO:0007669"/>
    <property type="project" value="InterPro"/>
</dbReference>
<keyword evidence="6 8" id="KW-1133">Transmembrane helix</keyword>
<dbReference type="NCBIfam" id="TIGR00912">
    <property type="entry name" value="2A0309"/>
    <property type="match status" value="1"/>
</dbReference>